<proteinExistence type="predicted"/>
<protein>
    <submittedName>
        <fullName evidence="2">Ty3-gypsy retroelement transposase</fullName>
    </submittedName>
</protein>
<comment type="caution">
    <text evidence="2">The sequence shown here is derived from an EMBL/GenBank/DDBJ whole genome shotgun (WGS) entry which is preliminary data.</text>
</comment>
<dbReference type="Proteomes" id="UP000321393">
    <property type="component" value="Unassembled WGS sequence"/>
</dbReference>
<evidence type="ECO:0000313" key="4">
    <source>
        <dbReference type="Proteomes" id="UP000321947"/>
    </source>
</evidence>
<dbReference type="Gene3D" id="2.40.70.10">
    <property type="entry name" value="Acid Proteases"/>
    <property type="match status" value="1"/>
</dbReference>
<evidence type="ECO:0000313" key="1">
    <source>
        <dbReference type="EMBL" id="KAA0066933.1"/>
    </source>
</evidence>
<dbReference type="EMBL" id="SSTE01000742">
    <property type="protein sequence ID" value="KAA0066933.1"/>
    <property type="molecule type" value="Genomic_DNA"/>
</dbReference>
<dbReference type="OrthoDB" id="1933597at2759"/>
<reference evidence="3 4" key="1">
    <citation type="submission" date="2019-08" db="EMBL/GenBank/DDBJ databases">
        <title>Draft genome sequences of two oriental melons (Cucumis melo L. var makuwa).</title>
        <authorList>
            <person name="Kwon S.-Y."/>
        </authorList>
    </citation>
    <scope>NUCLEOTIDE SEQUENCE [LARGE SCALE GENOMIC DNA]</scope>
    <source>
        <strain evidence="4">cv. Chang Bougi</strain>
        <strain evidence="3">cv. SW 3</strain>
        <tissue evidence="2">Leaf</tissue>
    </source>
</reference>
<gene>
    <name evidence="2" type="ORF">E5676_scaffold595G00290</name>
    <name evidence="1" type="ORF">E6C27_scaffold550G00610</name>
</gene>
<sequence length="190" mass="22168">MKEQRDLRMFLVNSNNEELEIIEEVEAESKELRMVEAAVQGKGVCESLDVKMNEWSVREDFLPLELGGVDIILGMQWLYSLRVTIVDRKNLTLTFHDNEKQICIKGDPSLTKSRETEESDETKGLIASVLNQYNDVFEWSEKLPPRRSVEHHIHLKMDTNPVNVRPYRYAYHQKEEMEKLVGEMLASEDI</sequence>
<dbReference type="InterPro" id="IPR032567">
    <property type="entry name" value="RTL1-rel"/>
</dbReference>
<organism evidence="2 4">
    <name type="scientific">Cucumis melo var. makuwa</name>
    <name type="common">Oriental melon</name>
    <dbReference type="NCBI Taxonomy" id="1194695"/>
    <lineage>
        <taxon>Eukaryota</taxon>
        <taxon>Viridiplantae</taxon>
        <taxon>Streptophyta</taxon>
        <taxon>Embryophyta</taxon>
        <taxon>Tracheophyta</taxon>
        <taxon>Spermatophyta</taxon>
        <taxon>Magnoliopsida</taxon>
        <taxon>eudicotyledons</taxon>
        <taxon>Gunneridae</taxon>
        <taxon>Pentapetalae</taxon>
        <taxon>rosids</taxon>
        <taxon>fabids</taxon>
        <taxon>Cucurbitales</taxon>
        <taxon>Cucurbitaceae</taxon>
        <taxon>Benincaseae</taxon>
        <taxon>Cucumis</taxon>
    </lineage>
</organism>
<dbReference type="Gene3D" id="3.10.10.10">
    <property type="entry name" value="HIV Type 1 Reverse Transcriptase, subunit A, domain 1"/>
    <property type="match status" value="1"/>
</dbReference>
<dbReference type="PANTHER" id="PTHR15503">
    <property type="entry name" value="LDOC1 RELATED"/>
    <property type="match status" value="1"/>
</dbReference>
<name>A0A5D3E4L5_CUCMM</name>
<evidence type="ECO:0000313" key="2">
    <source>
        <dbReference type="EMBL" id="TYK30215.1"/>
    </source>
</evidence>
<dbReference type="CDD" id="cd00303">
    <property type="entry name" value="retropepsin_like"/>
    <property type="match status" value="1"/>
</dbReference>
<accession>A0A5D3E4L5</accession>
<dbReference type="Pfam" id="PF08284">
    <property type="entry name" value="RVP_2"/>
    <property type="match status" value="1"/>
</dbReference>
<dbReference type="InterPro" id="IPR043502">
    <property type="entry name" value="DNA/RNA_pol_sf"/>
</dbReference>
<dbReference type="Proteomes" id="UP000321947">
    <property type="component" value="Unassembled WGS sequence"/>
</dbReference>
<evidence type="ECO:0000313" key="3">
    <source>
        <dbReference type="Proteomes" id="UP000321393"/>
    </source>
</evidence>
<dbReference type="AlphaFoldDB" id="A0A5D3E4L5"/>
<dbReference type="PANTHER" id="PTHR15503:SF22">
    <property type="entry name" value="TRANSPOSON TY3-I GAG POLYPROTEIN"/>
    <property type="match status" value="1"/>
</dbReference>
<dbReference type="EMBL" id="SSTD01000710">
    <property type="protein sequence ID" value="TYK30215.1"/>
    <property type="molecule type" value="Genomic_DNA"/>
</dbReference>
<dbReference type="SUPFAM" id="SSF56672">
    <property type="entry name" value="DNA/RNA polymerases"/>
    <property type="match status" value="1"/>
</dbReference>
<dbReference type="InterPro" id="IPR021109">
    <property type="entry name" value="Peptidase_aspartic_dom_sf"/>
</dbReference>